<feature type="region of interest" description="Disordered" evidence="1">
    <location>
        <begin position="1"/>
        <end position="22"/>
    </location>
</feature>
<accession>A0AAE0LI24</accession>
<protein>
    <submittedName>
        <fullName evidence="2">Uncharacterized protein</fullName>
    </submittedName>
</protein>
<keyword evidence="3" id="KW-1185">Reference proteome</keyword>
<dbReference type="Proteomes" id="UP001190700">
    <property type="component" value="Unassembled WGS sequence"/>
</dbReference>
<organism evidence="2 3">
    <name type="scientific">Cymbomonas tetramitiformis</name>
    <dbReference type="NCBI Taxonomy" id="36881"/>
    <lineage>
        <taxon>Eukaryota</taxon>
        <taxon>Viridiplantae</taxon>
        <taxon>Chlorophyta</taxon>
        <taxon>Pyramimonadophyceae</taxon>
        <taxon>Pyramimonadales</taxon>
        <taxon>Pyramimonadaceae</taxon>
        <taxon>Cymbomonas</taxon>
    </lineage>
</organism>
<comment type="caution">
    <text evidence="2">The sequence shown here is derived from an EMBL/GenBank/DDBJ whole genome shotgun (WGS) entry which is preliminary data.</text>
</comment>
<sequence length="311" mass="34777">DVVGDCGDEASEDDDEDIEDPDDLDQVEANEAAGKEFPLAHRCLDSNDRSSNYLLEAVRNAPHKANMRLQTAVNCGLDISYLAMNSVSMNMIAPCIEVPCGEEGRVDIKLASSLPPEFKIFRHHVCHDEEVKKRGLKLDRRVALALRLNPSYNTSATGAIFKDKQGSFEILETEYRVKLRHRFQVMSIPVAKADLPGEQEPEVETESAMEDVISKEIELYASLRKTAGCVKATSANVEQLFSNSGALLSDYHANKLGNKLMEAYMMIRGNWKYEFLRPSAKEIGDRYKAKYGELEAVTVEKGDSCTRDMEE</sequence>
<dbReference type="AlphaFoldDB" id="A0AAE0LI24"/>
<reference evidence="2 3" key="1">
    <citation type="journal article" date="2015" name="Genome Biol. Evol.">
        <title>Comparative Genomics of a Bacterivorous Green Alga Reveals Evolutionary Causalities and Consequences of Phago-Mixotrophic Mode of Nutrition.</title>
        <authorList>
            <person name="Burns J.A."/>
            <person name="Paasch A."/>
            <person name="Narechania A."/>
            <person name="Kim E."/>
        </authorList>
    </citation>
    <scope>NUCLEOTIDE SEQUENCE [LARGE SCALE GENOMIC DNA]</scope>
    <source>
        <strain evidence="2 3">PLY_AMNH</strain>
    </source>
</reference>
<evidence type="ECO:0000256" key="1">
    <source>
        <dbReference type="SAM" id="MobiDB-lite"/>
    </source>
</evidence>
<evidence type="ECO:0000313" key="3">
    <source>
        <dbReference type="Proteomes" id="UP001190700"/>
    </source>
</evidence>
<name>A0AAE0LI24_9CHLO</name>
<proteinExistence type="predicted"/>
<gene>
    <name evidence="2" type="ORF">CYMTET_6410</name>
</gene>
<feature type="non-terminal residue" evidence="2">
    <location>
        <position position="1"/>
    </location>
</feature>
<evidence type="ECO:0000313" key="2">
    <source>
        <dbReference type="EMBL" id="KAK3286008.1"/>
    </source>
</evidence>
<dbReference type="EMBL" id="LGRX02001525">
    <property type="protein sequence ID" value="KAK3286008.1"/>
    <property type="molecule type" value="Genomic_DNA"/>
</dbReference>